<feature type="transmembrane region" description="Helical" evidence="1">
    <location>
        <begin position="61"/>
        <end position="89"/>
    </location>
</feature>
<gene>
    <name evidence="2" type="ordered locus">MTR_5g067580</name>
</gene>
<dbReference type="Proteomes" id="UP000002051">
    <property type="component" value="Chromosome 5"/>
</dbReference>
<keyword evidence="1" id="KW-0472">Membrane</keyword>
<evidence type="ECO:0000313" key="2">
    <source>
        <dbReference type="EMBL" id="AES98366.1"/>
    </source>
</evidence>
<dbReference type="EnsemblPlants" id="AES98366">
    <property type="protein sequence ID" value="AES98366"/>
    <property type="gene ID" value="MTR_5g067580"/>
</dbReference>
<evidence type="ECO:0000256" key="1">
    <source>
        <dbReference type="SAM" id="Phobius"/>
    </source>
</evidence>
<keyword evidence="1" id="KW-1133">Transmembrane helix</keyword>
<proteinExistence type="predicted"/>
<evidence type="ECO:0000313" key="4">
    <source>
        <dbReference type="Proteomes" id="UP000002051"/>
    </source>
</evidence>
<keyword evidence="1 2" id="KW-0812">Transmembrane</keyword>
<reference evidence="2 4" key="2">
    <citation type="journal article" date="2014" name="BMC Genomics">
        <title>An improved genome release (version Mt4.0) for the model legume Medicago truncatula.</title>
        <authorList>
            <person name="Tang H."/>
            <person name="Krishnakumar V."/>
            <person name="Bidwell S."/>
            <person name="Rosen B."/>
            <person name="Chan A."/>
            <person name="Zhou S."/>
            <person name="Gentzbittel L."/>
            <person name="Childs K.L."/>
            <person name="Yandell M."/>
            <person name="Gundlach H."/>
            <person name="Mayer K.F."/>
            <person name="Schwartz D.C."/>
            <person name="Town C.D."/>
        </authorList>
    </citation>
    <scope>GENOME REANNOTATION</scope>
    <source>
        <strain evidence="3 4">cv. Jemalong A17</strain>
    </source>
</reference>
<protein>
    <submittedName>
        <fullName evidence="2">Transmembrane protein, putative</fullName>
    </submittedName>
</protein>
<reference evidence="3" key="3">
    <citation type="submission" date="2015-04" db="UniProtKB">
        <authorList>
            <consortium name="EnsemblPlants"/>
        </authorList>
    </citation>
    <scope>IDENTIFICATION</scope>
    <source>
        <strain evidence="3">cv. Jemalong A17</strain>
    </source>
</reference>
<organism evidence="2 4">
    <name type="scientific">Medicago truncatula</name>
    <name type="common">Barrel medic</name>
    <name type="synonym">Medicago tribuloides</name>
    <dbReference type="NCBI Taxonomy" id="3880"/>
    <lineage>
        <taxon>Eukaryota</taxon>
        <taxon>Viridiplantae</taxon>
        <taxon>Streptophyta</taxon>
        <taxon>Embryophyta</taxon>
        <taxon>Tracheophyta</taxon>
        <taxon>Spermatophyta</taxon>
        <taxon>Magnoliopsida</taxon>
        <taxon>eudicotyledons</taxon>
        <taxon>Gunneridae</taxon>
        <taxon>Pentapetalae</taxon>
        <taxon>rosids</taxon>
        <taxon>fabids</taxon>
        <taxon>Fabales</taxon>
        <taxon>Fabaceae</taxon>
        <taxon>Papilionoideae</taxon>
        <taxon>50 kb inversion clade</taxon>
        <taxon>NPAAA clade</taxon>
        <taxon>Hologalegina</taxon>
        <taxon>IRL clade</taxon>
        <taxon>Trifolieae</taxon>
        <taxon>Medicago</taxon>
    </lineage>
</organism>
<accession>G7K636</accession>
<dbReference type="PaxDb" id="3880-AES98366"/>
<sequence length="91" mass="9972">MPSTALSYDINFNDPPLPFIPPPPSPLVNGGVVVPQTPSLSKPPSPMVNSDPDSQNNKEEIFLRIFVIIFLVVLIVVLIASATVVYFLYYV</sequence>
<evidence type="ECO:0000313" key="3">
    <source>
        <dbReference type="EnsemblPlants" id="AES98366"/>
    </source>
</evidence>
<dbReference type="HOGENOM" id="CLU_2430431_0_0_1"/>
<reference evidence="2 4" key="1">
    <citation type="journal article" date="2011" name="Nature">
        <title>The Medicago genome provides insight into the evolution of rhizobial symbioses.</title>
        <authorList>
            <person name="Young N.D."/>
            <person name="Debelle F."/>
            <person name="Oldroyd G.E."/>
            <person name="Geurts R."/>
            <person name="Cannon S.B."/>
            <person name="Udvardi M.K."/>
            <person name="Benedito V.A."/>
            <person name="Mayer K.F."/>
            <person name="Gouzy J."/>
            <person name="Schoof H."/>
            <person name="Van de Peer Y."/>
            <person name="Proost S."/>
            <person name="Cook D.R."/>
            <person name="Meyers B.C."/>
            <person name="Spannagl M."/>
            <person name="Cheung F."/>
            <person name="De Mita S."/>
            <person name="Krishnakumar V."/>
            <person name="Gundlach H."/>
            <person name="Zhou S."/>
            <person name="Mudge J."/>
            <person name="Bharti A.K."/>
            <person name="Murray J.D."/>
            <person name="Naoumkina M.A."/>
            <person name="Rosen B."/>
            <person name="Silverstein K.A."/>
            <person name="Tang H."/>
            <person name="Rombauts S."/>
            <person name="Zhao P.X."/>
            <person name="Zhou P."/>
            <person name="Barbe V."/>
            <person name="Bardou P."/>
            <person name="Bechner M."/>
            <person name="Bellec A."/>
            <person name="Berger A."/>
            <person name="Berges H."/>
            <person name="Bidwell S."/>
            <person name="Bisseling T."/>
            <person name="Choisne N."/>
            <person name="Couloux A."/>
            <person name="Denny R."/>
            <person name="Deshpande S."/>
            <person name="Dai X."/>
            <person name="Doyle J.J."/>
            <person name="Dudez A.M."/>
            <person name="Farmer A.D."/>
            <person name="Fouteau S."/>
            <person name="Franken C."/>
            <person name="Gibelin C."/>
            <person name="Gish J."/>
            <person name="Goldstein S."/>
            <person name="Gonzalez A.J."/>
            <person name="Green P.J."/>
            <person name="Hallab A."/>
            <person name="Hartog M."/>
            <person name="Hua A."/>
            <person name="Humphray S.J."/>
            <person name="Jeong D.H."/>
            <person name="Jing Y."/>
            <person name="Jocker A."/>
            <person name="Kenton S.M."/>
            <person name="Kim D.J."/>
            <person name="Klee K."/>
            <person name="Lai H."/>
            <person name="Lang C."/>
            <person name="Lin S."/>
            <person name="Macmil S.L."/>
            <person name="Magdelenat G."/>
            <person name="Matthews L."/>
            <person name="McCorrison J."/>
            <person name="Monaghan E.L."/>
            <person name="Mun J.H."/>
            <person name="Najar F.Z."/>
            <person name="Nicholson C."/>
            <person name="Noirot C."/>
            <person name="O'Bleness M."/>
            <person name="Paule C.R."/>
            <person name="Poulain J."/>
            <person name="Prion F."/>
            <person name="Qin B."/>
            <person name="Qu C."/>
            <person name="Retzel E.F."/>
            <person name="Riddle C."/>
            <person name="Sallet E."/>
            <person name="Samain S."/>
            <person name="Samson N."/>
            <person name="Sanders I."/>
            <person name="Saurat O."/>
            <person name="Scarpelli C."/>
            <person name="Schiex T."/>
            <person name="Segurens B."/>
            <person name="Severin A.J."/>
            <person name="Sherrier D.J."/>
            <person name="Shi R."/>
            <person name="Sims S."/>
            <person name="Singer S.R."/>
            <person name="Sinharoy S."/>
            <person name="Sterck L."/>
            <person name="Viollet A."/>
            <person name="Wang B.B."/>
            <person name="Wang K."/>
            <person name="Wang M."/>
            <person name="Wang X."/>
            <person name="Warfsmann J."/>
            <person name="Weissenbach J."/>
            <person name="White D.D."/>
            <person name="White J.D."/>
            <person name="Wiley G.B."/>
            <person name="Wincker P."/>
            <person name="Xing Y."/>
            <person name="Yang L."/>
            <person name="Yao Z."/>
            <person name="Ying F."/>
            <person name="Zhai J."/>
            <person name="Zhou L."/>
            <person name="Zuber A."/>
            <person name="Denarie J."/>
            <person name="Dixon R.A."/>
            <person name="May G.D."/>
            <person name="Schwartz D.C."/>
            <person name="Rogers J."/>
            <person name="Quetier F."/>
            <person name="Town C.D."/>
            <person name="Roe B.A."/>
        </authorList>
    </citation>
    <scope>NUCLEOTIDE SEQUENCE [LARGE SCALE GENOMIC DNA]</scope>
    <source>
        <strain evidence="2">A17</strain>
        <strain evidence="3 4">cv. Jemalong A17</strain>
    </source>
</reference>
<name>G7K636_MEDTR</name>
<dbReference type="EMBL" id="CM001221">
    <property type="protein sequence ID" value="AES98366.1"/>
    <property type="molecule type" value="Genomic_DNA"/>
</dbReference>
<keyword evidence="4" id="KW-1185">Reference proteome</keyword>
<dbReference type="AlphaFoldDB" id="G7K636"/>